<feature type="transmembrane region" description="Helical" evidence="8">
    <location>
        <begin position="81"/>
        <end position="101"/>
    </location>
</feature>
<sequence>MMAVVCGVALGAYAIPLPRLGDALLMRAGEGLAAADVHVLWSIRLPRVLLAVICGAALALGGCALQGLFRNPLADPGLIGLSAGAALAAALAIVLGGQLFGPLARSFGLYLIPAAALLGAALAAWLILRLASHHGRTSVLMLLLAGIAINALCGAIIGGLQFVANDDQLRNLTFWTLGSLAQGRWPVVAITAAALGLGGVVLWRLRLQLDALNLGESAAYHLGVDVQRLKLWLLAAVTLMVGVSVAFTGIIGFIGLVAPHIVRTWLGPSHRHALLASALLGAVLLVSADLAARTWVAPAEMPVGVLTSLLGTPFFLMLLARRRHGFD</sequence>
<evidence type="ECO:0000256" key="4">
    <source>
        <dbReference type="ARBA" id="ARBA00022475"/>
    </source>
</evidence>
<accession>A0A2T4IKB3</accession>
<feature type="transmembrane region" description="Helical" evidence="8">
    <location>
        <begin position="140"/>
        <end position="164"/>
    </location>
</feature>
<reference evidence="9 10" key="1">
    <citation type="submission" date="2018-03" db="EMBL/GenBank/DDBJ databases">
        <authorList>
            <person name="Keele B.F."/>
        </authorList>
    </citation>
    <scope>NUCLEOTIDE SEQUENCE [LARGE SCALE GENOMIC DNA]</scope>
    <source>
        <strain evidence="9 10">D20</strain>
    </source>
</reference>
<keyword evidence="10" id="KW-1185">Reference proteome</keyword>
<feature type="transmembrane region" description="Helical" evidence="8">
    <location>
        <begin position="231"/>
        <end position="261"/>
    </location>
</feature>
<evidence type="ECO:0000256" key="5">
    <source>
        <dbReference type="ARBA" id="ARBA00022692"/>
    </source>
</evidence>
<keyword evidence="3" id="KW-0813">Transport</keyword>
<evidence type="ECO:0000313" key="10">
    <source>
        <dbReference type="Proteomes" id="UP000241193"/>
    </source>
</evidence>
<evidence type="ECO:0000256" key="8">
    <source>
        <dbReference type="SAM" id="Phobius"/>
    </source>
</evidence>
<comment type="subcellular location">
    <subcellularLocation>
        <location evidence="1">Cell membrane</location>
        <topology evidence="1">Multi-pass membrane protein</topology>
    </subcellularLocation>
</comment>
<evidence type="ECO:0000256" key="2">
    <source>
        <dbReference type="ARBA" id="ARBA00007935"/>
    </source>
</evidence>
<protein>
    <submittedName>
        <fullName evidence="9">Heme ABC transporter permease</fullName>
    </submittedName>
</protein>
<keyword evidence="7 8" id="KW-0472">Membrane</keyword>
<dbReference type="FunFam" id="1.10.3470.10:FF:000001">
    <property type="entry name" value="Vitamin B12 ABC transporter permease BtuC"/>
    <property type="match status" value="1"/>
</dbReference>
<feature type="transmembrane region" description="Helical" evidence="8">
    <location>
        <begin position="184"/>
        <end position="203"/>
    </location>
</feature>
<evidence type="ECO:0000256" key="3">
    <source>
        <dbReference type="ARBA" id="ARBA00022448"/>
    </source>
</evidence>
<dbReference type="AlphaFoldDB" id="A0A2T4IKB3"/>
<name>A0A2T4IKB3_9RHOO</name>
<dbReference type="PANTHER" id="PTHR30472:SF25">
    <property type="entry name" value="ABC TRANSPORTER PERMEASE PROTEIN MJ0876-RELATED"/>
    <property type="match status" value="1"/>
</dbReference>
<evidence type="ECO:0000256" key="1">
    <source>
        <dbReference type="ARBA" id="ARBA00004651"/>
    </source>
</evidence>
<dbReference type="GO" id="GO:0022857">
    <property type="term" value="F:transmembrane transporter activity"/>
    <property type="evidence" value="ECO:0007669"/>
    <property type="project" value="InterPro"/>
</dbReference>
<dbReference type="InterPro" id="IPR000522">
    <property type="entry name" value="ABC_transptr_permease_BtuC"/>
</dbReference>
<dbReference type="SUPFAM" id="SSF81345">
    <property type="entry name" value="ABC transporter involved in vitamin B12 uptake, BtuC"/>
    <property type="match status" value="1"/>
</dbReference>
<dbReference type="OrthoDB" id="9782305at2"/>
<dbReference type="GO" id="GO:0005886">
    <property type="term" value="C:plasma membrane"/>
    <property type="evidence" value="ECO:0007669"/>
    <property type="project" value="UniProtKB-SubCell"/>
</dbReference>
<feature type="transmembrane region" description="Helical" evidence="8">
    <location>
        <begin position="303"/>
        <end position="320"/>
    </location>
</feature>
<comment type="similarity">
    <text evidence="2">Belongs to the binding-protein-dependent transport system permease family. FecCD subfamily.</text>
</comment>
<feature type="transmembrane region" description="Helical" evidence="8">
    <location>
        <begin position="273"/>
        <end position="291"/>
    </location>
</feature>
<dbReference type="InterPro" id="IPR037294">
    <property type="entry name" value="ABC_BtuC-like"/>
</dbReference>
<feature type="transmembrane region" description="Helical" evidence="8">
    <location>
        <begin position="48"/>
        <end position="69"/>
    </location>
</feature>
<proteinExistence type="inferred from homology"/>
<dbReference type="Pfam" id="PF01032">
    <property type="entry name" value="FecCD"/>
    <property type="match status" value="1"/>
</dbReference>
<keyword evidence="4" id="KW-1003">Cell membrane</keyword>
<gene>
    <name evidence="9" type="ORF">C8261_00065</name>
</gene>
<dbReference type="Gene3D" id="1.10.3470.10">
    <property type="entry name" value="ABC transporter involved in vitamin B12 uptake, BtuC"/>
    <property type="match status" value="1"/>
</dbReference>
<comment type="caution">
    <text evidence="9">The sequence shown here is derived from an EMBL/GenBank/DDBJ whole genome shotgun (WGS) entry which is preliminary data.</text>
</comment>
<dbReference type="EMBL" id="PZKC01000001">
    <property type="protein sequence ID" value="PTD98213.1"/>
    <property type="molecule type" value="Genomic_DNA"/>
</dbReference>
<reference evidence="9 10" key="2">
    <citation type="submission" date="2018-04" db="EMBL/GenBank/DDBJ databases">
        <title>Thauera lacus sp. nov., isolated from an saline lake in Inner Mongolia, China.</title>
        <authorList>
            <person name="Liang Q.-Y."/>
        </authorList>
    </citation>
    <scope>NUCLEOTIDE SEQUENCE [LARGE SCALE GENOMIC DNA]</scope>
    <source>
        <strain evidence="9 10">D20</strain>
    </source>
</reference>
<organism evidence="9 10">
    <name type="scientific">Pseudothauera lacus</name>
    <dbReference type="NCBI Taxonomy" id="2136175"/>
    <lineage>
        <taxon>Bacteria</taxon>
        <taxon>Pseudomonadati</taxon>
        <taxon>Pseudomonadota</taxon>
        <taxon>Betaproteobacteria</taxon>
        <taxon>Rhodocyclales</taxon>
        <taxon>Zoogloeaceae</taxon>
        <taxon>Pseudothauera</taxon>
    </lineage>
</organism>
<dbReference type="PANTHER" id="PTHR30472">
    <property type="entry name" value="FERRIC ENTEROBACTIN TRANSPORT SYSTEM PERMEASE PROTEIN"/>
    <property type="match status" value="1"/>
</dbReference>
<dbReference type="CDD" id="cd06550">
    <property type="entry name" value="TM_ABC_iron-siderophores_like"/>
    <property type="match status" value="1"/>
</dbReference>
<feature type="transmembrane region" description="Helical" evidence="8">
    <location>
        <begin position="107"/>
        <end position="128"/>
    </location>
</feature>
<evidence type="ECO:0000313" key="9">
    <source>
        <dbReference type="EMBL" id="PTD98213.1"/>
    </source>
</evidence>
<dbReference type="Proteomes" id="UP000241193">
    <property type="component" value="Unassembled WGS sequence"/>
</dbReference>
<evidence type="ECO:0000256" key="6">
    <source>
        <dbReference type="ARBA" id="ARBA00022989"/>
    </source>
</evidence>
<dbReference type="GO" id="GO:0033214">
    <property type="term" value="P:siderophore-iron import into cell"/>
    <property type="evidence" value="ECO:0007669"/>
    <property type="project" value="TreeGrafter"/>
</dbReference>
<keyword evidence="6 8" id="KW-1133">Transmembrane helix</keyword>
<evidence type="ECO:0000256" key="7">
    <source>
        <dbReference type="ARBA" id="ARBA00023136"/>
    </source>
</evidence>
<keyword evidence="5 8" id="KW-0812">Transmembrane</keyword>